<sequence>MLGDLFDPALYNTSLLIQSIPGLLISLSGLILTGSALADAANDIHLTDVPIILESNCILAFKGNIELIFAMYLSSMSQSPLFVYKKYFRYVFDNSNLVLAQSAIIGFMIGLIGIAANILSEGPDIKLSLSILGGSLVACTLTSVLFIILLIVSIELSKFMDINPDNIILPTISSLGDYLNVRSLIYFTKWFRNASISSCLAWIFLSISTVPLCLCFALAGKKRVPLQSSEVLLITYAISTTSGYILESFSDRFPVLAPSFPVFSGMSVSIAFIYLHRIFTSINNQTVHNSRESYITLVLISVLMSLMYLAISAFMKLQYSYEFCILFTMLFVSQVTILLRGVSVIVEYLDKREEDTGVLALPLITSASDFLSTMFLLTLVAILDLFDIKHSF</sequence>
<feature type="domain" description="SLC41A/MgtE integral membrane" evidence="10">
    <location>
        <begin position="57"/>
        <end position="183"/>
    </location>
</feature>
<dbReference type="Gene3D" id="1.10.357.20">
    <property type="entry name" value="SLC41 divalent cation transporters, integral membrane domain"/>
    <property type="match status" value="2"/>
</dbReference>
<evidence type="ECO:0000256" key="9">
    <source>
        <dbReference type="SAM" id="Phobius"/>
    </source>
</evidence>
<keyword evidence="4 9" id="KW-0812">Transmembrane</keyword>
<keyword evidence="5" id="KW-0460">Magnesium</keyword>
<protein>
    <recommendedName>
        <fullName evidence="10">SLC41A/MgtE integral membrane domain-containing protein</fullName>
    </recommendedName>
</protein>
<evidence type="ECO:0000256" key="4">
    <source>
        <dbReference type="ARBA" id="ARBA00022692"/>
    </source>
</evidence>
<dbReference type="GO" id="GO:0008324">
    <property type="term" value="F:monoatomic cation transmembrane transporter activity"/>
    <property type="evidence" value="ECO:0007669"/>
    <property type="project" value="InterPro"/>
</dbReference>
<organism evidence="11">
    <name type="scientific">Encephalitozoon cuniculi</name>
    <name type="common">Microsporidian parasite</name>
    <dbReference type="NCBI Taxonomy" id="6035"/>
    <lineage>
        <taxon>Eukaryota</taxon>
        <taxon>Fungi</taxon>
        <taxon>Fungi incertae sedis</taxon>
        <taxon>Microsporidia</taxon>
        <taxon>Unikaryonidae</taxon>
        <taxon>Encephalitozoon</taxon>
    </lineage>
</organism>
<feature type="transmembrane region" description="Helical" evidence="9">
    <location>
        <begin position="97"/>
        <end position="119"/>
    </location>
</feature>
<dbReference type="VEuPathDB" id="MicrosporidiaDB:M970_040290"/>
<feature type="transmembrane region" description="Helical" evidence="9">
    <location>
        <begin position="253"/>
        <end position="274"/>
    </location>
</feature>
<dbReference type="VEuPathDB" id="MicrosporidiaDB:AEWD_040300"/>
<dbReference type="PANTHER" id="PTHR16228">
    <property type="entry name" value="DIVALENT CATION TRANSPORTER SOLUTE CARRIER FAMILY 41"/>
    <property type="match status" value="1"/>
</dbReference>
<dbReference type="VEuPathDB" id="MicrosporidiaDB:AEWQ_040290"/>
<dbReference type="VEuPathDB" id="MicrosporidiaDB:ECU04_0380"/>
<feature type="transmembrane region" description="Helical" evidence="9">
    <location>
        <begin position="199"/>
        <end position="220"/>
    </location>
</feature>
<evidence type="ECO:0000256" key="8">
    <source>
        <dbReference type="ARBA" id="ARBA00023136"/>
    </source>
</evidence>
<keyword evidence="8 9" id="KW-0472">Membrane</keyword>
<dbReference type="InterPro" id="IPR036739">
    <property type="entry name" value="SLC41_membr_dom_sf"/>
</dbReference>
<keyword evidence="7" id="KW-0406">Ion transport</keyword>
<dbReference type="EMBL" id="KC513606">
    <property type="protein sequence ID" value="AGE95238.1"/>
    <property type="molecule type" value="Genomic_DNA"/>
</dbReference>
<evidence type="ECO:0000256" key="6">
    <source>
        <dbReference type="ARBA" id="ARBA00022989"/>
    </source>
</evidence>
<dbReference type="AlphaFoldDB" id="M1K325"/>
<reference evidence="11" key="1">
    <citation type="journal article" date="2013" name="Eukaryot. Cell">
        <title>Extremely Reduced Levels of Heterozygosity in the Vertebrate Pathogen Encephalitozoon cuniculi.</title>
        <authorList>
            <person name="Selman M."/>
            <person name="Sak B."/>
            <person name="Kvac M."/>
            <person name="Farinelli L."/>
            <person name="Weiss L.M."/>
            <person name="Corradi N."/>
        </authorList>
    </citation>
    <scope>NUCLEOTIDE SEQUENCE</scope>
</reference>
<feature type="transmembrane region" description="Helical" evidence="9">
    <location>
        <begin position="294"/>
        <end position="311"/>
    </location>
</feature>
<keyword evidence="6 9" id="KW-1133">Transmembrane helix</keyword>
<dbReference type="SUPFAM" id="SSF161093">
    <property type="entry name" value="MgtE membrane domain-like"/>
    <property type="match status" value="2"/>
</dbReference>
<feature type="domain" description="SLC41A/MgtE integral membrane" evidence="10">
    <location>
        <begin position="261"/>
        <end position="378"/>
    </location>
</feature>
<evidence type="ECO:0000256" key="5">
    <source>
        <dbReference type="ARBA" id="ARBA00022842"/>
    </source>
</evidence>
<dbReference type="PANTHER" id="PTHR16228:SF7">
    <property type="entry name" value="SLC41A_MGTE INTEGRAL MEMBRANE DOMAIN-CONTAINING PROTEIN"/>
    <property type="match status" value="1"/>
</dbReference>
<feature type="transmembrane region" description="Helical" evidence="9">
    <location>
        <begin position="20"/>
        <end position="38"/>
    </location>
</feature>
<comment type="subcellular location">
    <subcellularLocation>
        <location evidence="1">Membrane</location>
        <topology evidence="1">Multi-pass membrane protein</topology>
    </subcellularLocation>
</comment>
<name>M1K325_ENCCN</name>
<dbReference type="InterPro" id="IPR045349">
    <property type="entry name" value="SLC41A1-3"/>
</dbReference>
<comment type="similarity">
    <text evidence="2">Belongs to the SLC41A transporter family.</text>
</comment>
<dbReference type="GO" id="GO:0016020">
    <property type="term" value="C:membrane"/>
    <property type="evidence" value="ECO:0007669"/>
    <property type="project" value="UniProtKB-SubCell"/>
</dbReference>
<feature type="transmembrane region" description="Helical" evidence="9">
    <location>
        <begin position="358"/>
        <end position="386"/>
    </location>
</feature>
<dbReference type="InterPro" id="IPR006667">
    <property type="entry name" value="SLC41_membr_dom"/>
</dbReference>
<feature type="transmembrane region" description="Helical" evidence="9">
    <location>
        <begin position="131"/>
        <end position="154"/>
    </location>
</feature>
<keyword evidence="3" id="KW-0813">Transport</keyword>
<evidence type="ECO:0000256" key="3">
    <source>
        <dbReference type="ARBA" id="ARBA00022448"/>
    </source>
</evidence>
<proteinExistence type="inferred from homology"/>
<dbReference type="Pfam" id="PF01769">
    <property type="entry name" value="MgtE"/>
    <property type="match status" value="2"/>
</dbReference>
<evidence type="ECO:0000256" key="2">
    <source>
        <dbReference type="ARBA" id="ARBA00009749"/>
    </source>
</evidence>
<evidence type="ECO:0000259" key="10">
    <source>
        <dbReference type="Pfam" id="PF01769"/>
    </source>
</evidence>
<accession>M1K325</accession>
<evidence type="ECO:0000313" key="11">
    <source>
        <dbReference type="EMBL" id="AGE95238.1"/>
    </source>
</evidence>
<dbReference type="VEuPathDB" id="MicrosporidiaDB:AEWR_040290"/>
<gene>
    <name evidence="11" type="ORF">ECU04_0380</name>
</gene>
<evidence type="ECO:0000256" key="7">
    <source>
        <dbReference type="ARBA" id="ARBA00023065"/>
    </source>
</evidence>
<feature type="transmembrane region" description="Helical" evidence="9">
    <location>
        <begin position="323"/>
        <end position="346"/>
    </location>
</feature>
<evidence type="ECO:0000256" key="1">
    <source>
        <dbReference type="ARBA" id="ARBA00004141"/>
    </source>
</evidence>